<dbReference type="Proteomes" id="UP000015105">
    <property type="component" value="Chromosome 5D"/>
</dbReference>
<dbReference type="AlphaFoldDB" id="A0A453LFU3"/>
<organism evidence="1 2">
    <name type="scientific">Aegilops tauschii subsp. strangulata</name>
    <name type="common">Goatgrass</name>
    <dbReference type="NCBI Taxonomy" id="200361"/>
    <lineage>
        <taxon>Eukaryota</taxon>
        <taxon>Viridiplantae</taxon>
        <taxon>Streptophyta</taxon>
        <taxon>Embryophyta</taxon>
        <taxon>Tracheophyta</taxon>
        <taxon>Spermatophyta</taxon>
        <taxon>Magnoliopsida</taxon>
        <taxon>Liliopsida</taxon>
        <taxon>Poales</taxon>
        <taxon>Poaceae</taxon>
        <taxon>BOP clade</taxon>
        <taxon>Pooideae</taxon>
        <taxon>Triticodae</taxon>
        <taxon>Triticeae</taxon>
        <taxon>Triticinae</taxon>
        <taxon>Aegilops</taxon>
    </lineage>
</organism>
<dbReference type="Gramene" id="AET5Gv20741500.1">
    <property type="protein sequence ID" value="AET5Gv20741500.1"/>
    <property type="gene ID" value="AET5Gv20741500"/>
</dbReference>
<sequence>MRTPDHTMFKAPQMRIIGPRRRRHGCGYMMKCSFLRLRGAFFHGPFVSWRWPWWPCPAASAYRLRGTGSPETFPARLERMISTGRGSTEINDNCVYEK</sequence>
<accession>A0A453LFU3</accession>
<keyword evidence="2" id="KW-1185">Reference proteome</keyword>
<reference evidence="1" key="4">
    <citation type="submission" date="2019-03" db="UniProtKB">
        <authorList>
            <consortium name="EnsemblPlants"/>
        </authorList>
    </citation>
    <scope>IDENTIFICATION</scope>
</reference>
<evidence type="ECO:0000313" key="1">
    <source>
        <dbReference type="EnsemblPlants" id="AET5Gv20741500.1"/>
    </source>
</evidence>
<reference evidence="1" key="3">
    <citation type="journal article" date="2017" name="Nature">
        <title>Genome sequence of the progenitor of the wheat D genome Aegilops tauschii.</title>
        <authorList>
            <person name="Luo M.C."/>
            <person name="Gu Y.Q."/>
            <person name="Puiu D."/>
            <person name="Wang H."/>
            <person name="Twardziok S.O."/>
            <person name="Deal K.R."/>
            <person name="Huo N."/>
            <person name="Zhu T."/>
            <person name="Wang L."/>
            <person name="Wang Y."/>
            <person name="McGuire P.E."/>
            <person name="Liu S."/>
            <person name="Long H."/>
            <person name="Ramasamy R.K."/>
            <person name="Rodriguez J.C."/>
            <person name="Van S.L."/>
            <person name="Yuan L."/>
            <person name="Wang Z."/>
            <person name="Xia Z."/>
            <person name="Xiao L."/>
            <person name="Anderson O.D."/>
            <person name="Ouyang S."/>
            <person name="Liang Y."/>
            <person name="Zimin A.V."/>
            <person name="Pertea G."/>
            <person name="Qi P."/>
            <person name="Bennetzen J.L."/>
            <person name="Dai X."/>
            <person name="Dawson M.W."/>
            <person name="Muller H.G."/>
            <person name="Kugler K."/>
            <person name="Rivarola-Duarte L."/>
            <person name="Spannagl M."/>
            <person name="Mayer K.F.X."/>
            <person name="Lu F.H."/>
            <person name="Bevan M.W."/>
            <person name="Leroy P."/>
            <person name="Li P."/>
            <person name="You F.M."/>
            <person name="Sun Q."/>
            <person name="Liu Z."/>
            <person name="Lyons E."/>
            <person name="Wicker T."/>
            <person name="Salzberg S.L."/>
            <person name="Devos K.M."/>
            <person name="Dvorak J."/>
        </authorList>
    </citation>
    <scope>NUCLEOTIDE SEQUENCE [LARGE SCALE GENOMIC DNA]</scope>
    <source>
        <strain evidence="1">cv. AL8/78</strain>
    </source>
</reference>
<reference evidence="1" key="5">
    <citation type="journal article" date="2021" name="G3 (Bethesda)">
        <title>Aegilops tauschii genome assembly Aet v5.0 features greater sequence contiguity and improved annotation.</title>
        <authorList>
            <person name="Wang L."/>
            <person name="Zhu T."/>
            <person name="Rodriguez J.C."/>
            <person name="Deal K.R."/>
            <person name="Dubcovsky J."/>
            <person name="McGuire P.E."/>
            <person name="Lux T."/>
            <person name="Spannagl M."/>
            <person name="Mayer K.F.X."/>
            <person name="Baldrich P."/>
            <person name="Meyers B.C."/>
            <person name="Huo N."/>
            <person name="Gu Y.Q."/>
            <person name="Zhou H."/>
            <person name="Devos K.M."/>
            <person name="Bennetzen J.L."/>
            <person name="Unver T."/>
            <person name="Budak H."/>
            <person name="Gulick P.J."/>
            <person name="Galiba G."/>
            <person name="Kalapos B."/>
            <person name="Nelson D.R."/>
            <person name="Li P."/>
            <person name="You F.M."/>
            <person name="Luo M.C."/>
            <person name="Dvorak J."/>
        </authorList>
    </citation>
    <scope>NUCLEOTIDE SEQUENCE [LARGE SCALE GENOMIC DNA]</scope>
    <source>
        <strain evidence="1">cv. AL8/78</strain>
    </source>
</reference>
<dbReference type="EnsemblPlants" id="AET5Gv20741500.1">
    <property type="protein sequence ID" value="AET5Gv20741500.1"/>
    <property type="gene ID" value="AET5Gv20741500"/>
</dbReference>
<reference evidence="2" key="1">
    <citation type="journal article" date="2014" name="Science">
        <title>Ancient hybridizations among the ancestral genomes of bread wheat.</title>
        <authorList>
            <consortium name="International Wheat Genome Sequencing Consortium,"/>
            <person name="Marcussen T."/>
            <person name="Sandve S.R."/>
            <person name="Heier L."/>
            <person name="Spannagl M."/>
            <person name="Pfeifer M."/>
            <person name="Jakobsen K.S."/>
            <person name="Wulff B.B."/>
            <person name="Steuernagel B."/>
            <person name="Mayer K.F."/>
            <person name="Olsen O.A."/>
        </authorList>
    </citation>
    <scope>NUCLEOTIDE SEQUENCE [LARGE SCALE GENOMIC DNA]</scope>
    <source>
        <strain evidence="2">cv. AL8/78</strain>
    </source>
</reference>
<protein>
    <submittedName>
        <fullName evidence="1">Uncharacterized protein</fullName>
    </submittedName>
</protein>
<reference evidence="2" key="2">
    <citation type="journal article" date="2017" name="Nat. Plants">
        <title>The Aegilops tauschii genome reveals multiple impacts of transposons.</title>
        <authorList>
            <person name="Zhao G."/>
            <person name="Zou C."/>
            <person name="Li K."/>
            <person name="Wang K."/>
            <person name="Li T."/>
            <person name="Gao L."/>
            <person name="Zhang X."/>
            <person name="Wang H."/>
            <person name="Yang Z."/>
            <person name="Liu X."/>
            <person name="Jiang W."/>
            <person name="Mao L."/>
            <person name="Kong X."/>
            <person name="Jiao Y."/>
            <person name="Jia J."/>
        </authorList>
    </citation>
    <scope>NUCLEOTIDE SEQUENCE [LARGE SCALE GENOMIC DNA]</scope>
    <source>
        <strain evidence="2">cv. AL8/78</strain>
    </source>
</reference>
<proteinExistence type="predicted"/>
<name>A0A453LFU3_AEGTS</name>
<evidence type="ECO:0000313" key="2">
    <source>
        <dbReference type="Proteomes" id="UP000015105"/>
    </source>
</evidence>